<accession>A0A2P8DE10</accession>
<reference evidence="1 2" key="1">
    <citation type="submission" date="2018-03" db="EMBL/GenBank/DDBJ databases">
        <title>Genomic Encyclopedia of Archaeal and Bacterial Type Strains, Phase II (KMG-II): from individual species to whole genera.</title>
        <authorList>
            <person name="Goeker M."/>
        </authorList>
    </citation>
    <scope>NUCLEOTIDE SEQUENCE [LARGE SCALE GENOMIC DNA]</scope>
    <source>
        <strain evidence="1 2">DSM 45312</strain>
    </source>
</reference>
<dbReference type="OrthoDB" id="3826766at2"/>
<protein>
    <submittedName>
        <fullName evidence="1">Putative tRNA adenosine deaminase-associated protein</fullName>
    </submittedName>
</protein>
<evidence type="ECO:0000313" key="2">
    <source>
        <dbReference type="Proteomes" id="UP000240542"/>
    </source>
</evidence>
<comment type="caution">
    <text evidence="1">The sequence shown here is derived from an EMBL/GenBank/DDBJ whole genome shotgun (WGS) entry which is preliminary data.</text>
</comment>
<dbReference type="Proteomes" id="UP000240542">
    <property type="component" value="Unassembled WGS sequence"/>
</dbReference>
<dbReference type="RefSeq" id="WP_106584796.1">
    <property type="nucleotide sequence ID" value="NZ_PYGA01000015.1"/>
</dbReference>
<keyword evidence="2" id="KW-1185">Reference proteome</keyword>
<dbReference type="AlphaFoldDB" id="A0A2P8DE10"/>
<dbReference type="InterPro" id="IPR023869">
    <property type="entry name" value="tRNA_Adeno_NH3ase_assoc_put"/>
</dbReference>
<name>A0A2P8DE10_9ACTN</name>
<evidence type="ECO:0000313" key="1">
    <source>
        <dbReference type="EMBL" id="PSK95468.1"/>
    </source>
</evidence>
<proteinExistence type="predicted"/>
<dbReference type="NCBIfam" id="TIGR03941">
    <property type="entry name" value="tRNA_deam_assoc"/>
    <property type="match status" value="1"/>
</dbReference>
<sequence length="165" mass="17154">MSIFSAVFGRSNGTWAGGEVDLSEAESIDDITDLMRDVAGAEDPDAAEGTMVLLMEADDEWFGVVRVDDRADPRVFLSDARAVHSNAVAALLLDSGTIHEPEMVEGTGQKPYPDPGGDTGLLADLGTAPADLIALTLGEGLLPADALAVLAERAGFADSLDALRV</sequence>
<gene>
    <name evidence="1" type="ORF">CLV63_115131</name>
</gene>
<dbReference type="EMBL" id="PYGA01000015">
    <property type="protein sequence ID" value="PSK95468.1"/>
    <property type="molecule type" value="Genomic_DNA"/>
</dbReference>
<organism evidence="1 2">
    <name type="scientific">Murinocardiopsis flavida</name>
    <dbReference type="NCBI Taxonomy" id="645275"/>
    <lineage>
        <taxon>Bacteria</taxon>
        <taxon>Bacillati</taxon>
        <taxon>Actinomycetota</taxon>
        <taxon>Actinomycetes</taxon>
        <taxon>Streptosporangiales</taxon>
        <taxon>Nocardiopsidaceae</taxon>
        <taxon>Murinocardiopsis</taxon>
    </lineage>
</organism>